<protein>
    <submittedName>
        <fullName evidence="1">Uncharacterized protein</fullName>
    </submittedName>
</protein>
<keyword evidence="2" id="KW-1185">Reference proteome</keyword>
<dbReference type="KEGG" id="tsin:OXH18_00595"/>
<organism evidence="1 2">
    <name type="scientific">Thermocoleostomius sinensis A174</name>
    <dbReference type="NCBI Taxonomy" id="2016057"/>
    <lineage>
        <taxon>Bacteria</taxon>
        <taxon>Bacillati</taxon>
        <taxon>Cyanobacteriota</taxon>
        <taxon>Cyanophyceae</taxon>
        <taxon>Oculatellales</taxon>
        <taxon>Oculatellaceae</taxon>
        <taxon>Thermocoleostomius</taxon>
    </lineage>
</organism>
<reference evidence="1" key="1">
    <citation type="submission" date="2022-12" db="EMBL/GenBank/DDBJ databases">
        <title>Polyphasic identification of a Novel Hot-Spring Cyanobacterium Ocullathermofonsia sinensis gen nov. sp. nov. and Genomic Insights on its Adaptations to the Thermal Habitat.</title>
        <authorList>
            <person name="Daroch M."/>
            <person name="Tang J."/>
            <person name="Jiang Y."/>
        </authorList>
    </citation>
    <scope>NUCLEOTIDE SEQUENCE</scope>
    <source>
        <strain evidence="1">PKUAC-SCTA174</strain>
    </source>
</reference>
<evidence type="ECO:0000313" key="2">
    <source>
        <dbReference type="Proteomes" id="UP001163152"/>
    </source>
</evidence>
<dbReference type="AlphaFoldDB" id="A0A9E9CA56"/>
<proteinExistence type="predicted"/>
<dbReference type="RefSeq" id="WP_268610450.1">
    <property type="nucleotide sequence ID" value="NZ_CP113797.1"/>
</dbReference>
<name>A0A9E9CA56_9CYAN</name>
<gene>
    <name evidence="1" type="ORF">OXH18_00595</name>
</gene>
<accession>A0A9E9CA56</accession>
<dbReference type="Proteomes" id="UP001163152">
    <property type="component" value="Chromosome"/>
</dbReference>
<dbReference type="EMBL" id="CP113797">
    <property type="protein sequence ID" value="WAL60527.1"/>
    <property type="molecule type" value="Genomic_DNA"/>
</dbReference>
<evidence type="ECO:0000313" key="1">
    <source>
        <dbReference type="EMBL" id="WAL60527.1"/>
    </source>
</evidence>
<sequence length="67" mass="7441">MISPENFQAGTRVEILYPETMVGKIGVILGPEVLGDGQPSDRWLIQVEEEAEATVLSLSPDEFRLLR</sequence>